<name>A0A0W1SKV0_9EURY</name>
<evidence type="ECO:0000313" key="3">
    <source>
        <dbReference type="Proteomes" id="UP000053157"/>
    </source>
</evidence>
<feature type="region of interest" description="Disordered" evidence="1">
    <location>
        <begin position="552"/>
        <end position="659"/>
    </location>
</feature>
<comment type="caution">
    <text evidence="2">The sequence shown here is derived from an EMBL/GenBank/DDBJ whole genome shotgun (WGS) entry which is preliminary data.</text>
</comment>
<feature type="compositionally biased region" description="Polar residues" evidence="1">
    <location>
        <begin position="633"/>
        <end position="646"/>
    </location>
</feature>
<proteinExistence type="predicted"/>
<dbReference type="InterPro" id="IPR011050">
    <property type="entry name" value="Pectin_lyase_fold/virulence"/>
</dbReference>
<gene>
    <name evidence="2" type="ORF">AUR66_15540</name>
</gene>
<evidence type="ECO:0000256" key="1">
    <source>
        <dbReference type="SAM" id="MobiDB-lite"/>
    </source>
</evidence>
<feature type="compositionally biased region" description="Low complexity" evidence="1">
    <location>
        <begin position="703"/>
        <end position="729"/>
    </location>
</feature>
<feature type="compositionally biased region" description="Acidic residues" evidence="1">
    <location>
        <begin position="647"/>
        <end position="656"/>
    </location>
</feature>
<dbReference type="EMBL" id="LOPV01000210">
    <property type="protein sequence ID" value="KTG26895.1"/>
    <property type="molecule type" value="Genomic_DNA"/>
</dbReference>
<feature type="compositionally biased region" description="Polar residues" evidence="1">
    <location>
        <begin position="427"/>
        <end position="439"/>
    </location>
</feature>
<feature type="region of interest" description="Disordered" evidence="1">
    <location>
        <begin position="685"/>
        <end position="789"/>
    </location>
</feature>
<feature type="compositionally biased region" description="Low complexity" evidence="1">
    <location>
        <begin position="573"/>
        <end position="621"/>
    </location>
</feature>
<dbReference type="SUPFAM" id="SSF51126">
    <property type="entry name" value="Pectin lyase-like"/>
    <property type="match status" value="1"/>
</dbReference>
<sequence>MAGVALGTAGAAGAVAENAAAAQTVRGITFDRVLDASDFCDTTGSRDCSSAIEDRLTDGTLIKFPEGEYKIANDIYPGGPSNVGLYSEDGAVFKIPSNHHVTVFLNKGGRNVLFEGIDIDQTADGAFGNMKILCQDNAQIRNVEIIGRAPNADQRLDQHILADVYDSDGTSIIQNFKAADGGYLGAYRNSAGGIQATPGHHGTLKIIDCHLEEMANNGVYATRNDGDIQIEGGIYRNNDVAQVRFMGPNSYVDGALIEIDMSKSDNPGTPRKMRGVWVETKQSKFEGTKNGGYVRNCTIIVRDSPNSIEGIDLDETGGWLEVDNCYFVIDRDDTRAITGYRPEDKASNYPKAPRPWDLTVTNCSITGSAADRESIKVVGRPGSTVENTCIQQTASSRDGVTVVDASDCFVGNSTINVDGREVREVDTNVQTTSIETSGSCPLPGDSSSDSSDSTDSTDSTTDSNTDSSTDSTTDSTDSTATEHELVLTTEDSSEVSYEFTTTGKISKVLDDTRNSAETKNDDVSQNSDGTWSVAGYTGNGYGDSYTFDGELVEFGPETGPFTLTVDGQEVDPSSLGDSTDSTDSTTDSTDSTSDSTDSTDSTTDSTSDSTDSGGSTDTTTTHELIVDGEGRSELTNYEFTVSGSVEQTDDPGEDDVSGTTVVGAVAGGIDSFDFTGEVTSFSIDGPAKVTIDGQEVDPSTLGDSTSDSTDSTSDSTDSTSDSSTDSTSDSTDDSTDTTTTHELVLTTEDPSEVSYEFTTTGEISKVLDDTRNSAETKNDDVSQNSDGTWSVEGYTGNGYGDSYTFEGELVEFGPDTGPFTLLVDGQEVDPSTLGDSDSGSSQTVETVSKLTIDGMGTDELAYYRFSVSGSVKQIDDPGEDNVSNQKVRGATRRGIDEFEFTGQITSFTLDGPARVYLDDTVVDPDTLG</sequence>
<evidence type="ECO:0008006" key="4">
    <source>
        <dbReference type="Google" id="ProtNLM"/>
    </source>
</evidence>
<protein>
    <recommendedName>
        <fullName evidence="4">Right handed beta helix domain-containing protein</fullName>
    </recommendedName>
</protein>
<feature type="compositionally biased region" description="Basic and acidic residues" evidence="1">
    <location>
        <begin position="765"/>
        <end position="780"/>
    </location>
</feature>
<feature type="region of interest" description="Disordered" evidence="1">
    <location>
        <begin position="427"/>
        <end position="495"/>
    </location>
</feature>
<dbReference type="AlphaFoldDB" id="A0A0W1SKV0"/>
<feature type="compositionally biased region" description="Low complexity" evidence="1">
    <location>
        <begin position="445"/>
        <end position="479"/>
    </location>
</feature>
<evidence type="ECO:0000313" key="2">
    <source>
        <dbReference type="EMBL" id="KTG26895.1"/>
    </source>
</evidence>
<accession>A0A0W1SKV0</accession>
<keyword evidence="3" id="KW-1185">Reference proteome</keyword>
<dbReference type="Proteomes" id="UP000053157">
    <property type="component" value="Unassembled WGS sequence"/>
</dbReference>
<organism evidence="2 3">
    <name type="scientific">Haloferax profundi</name>
    <dbReference type="NCBI Taxonomy" id="1544718"/>
    <lineage>
        <taxon>Archaea</taxon>
        <taxon>Methanobacteriati</taxon>
        <taxon>Methanobacteriota</taxon>
        <taxon>Stenosarchaea group</taxon>
        <taxon>Halobacteria</taxon>
        <taxon>Halobacteriales</taxon>
        <taxon>Haloferacaceae</taxon>
        <taxon>Haloferax</taxon>
    </lineage>
</organism>
<reference evidence="2 3" key="1">
    <citation type="submission" date="2015-12" db="EMBL/GenBank/DDBJ databases">
        <title>Haloferax profundi sp. nov. isolated from the Discovery deep brine-seawater interface in the Red Sea.</title>
        <authorList>
            <person name="Zhang G."/>
            <person name="Stingl U."/>
            <person name="Rashid M."/>
        </authorList>
    </citation>
    <scope>NUCLEOTIDE SEQUENCE [LARGE SCALE GENOMIC DNA]</scope>
    <source>
        <strain evidence="2 3">SB29</strain>
    </source>
</reference>